<protein>
    <submittedName>
        <fullName evidence="1">Rz1-like lysis system protein LysC</fullName>
    </submittedName>
</protein>
<accession>A0ABV7B1D1</accession>
<proteinExistence type="predicted"/>
<organism evidence="1 2">
    <name type="scientific">Azotobacter bryophylli</name>
    <dbReference type="NCBI Taxonomy" id="1986537"/>
    <lineage>
        <taxon>Bacteria</taxon>
        <taxon>Pseudomonadati</taxon>
        <taxon>Pseudomonadota</taxon>
        <taxon>Gammaproteobacteria</taxon>
        <taxon>Pseudomonadales</taxon>
        <taxon>Pseudomonadaceae</taxon>
        <taxon>Azotobacter</taxon>
    </lineage>
</organism>
<evidence type="ECO:0000313" key="1">
    <source>
        <dbReference type="EMBL" id="MFC2974696.1"/>
    </source>
</evidence>
<gene>
    <name evidence="1" type="primary">lysC</name>
    <name evidence="1" type="ORF">ACFOJE_21115</name>
</gene>
<reference evidence="2" key="1">
    <citation type="journal article" date="2019" name="Int. J. Syst. Evol. Microbiol.">
        <title>The Global Catalogue of Microorganisms (GCM) 10K type strain sequencing project: providing services to taxonomists for standard genome sequencing and annotation.</title>
        <authorList>
            <consortium name="The Broad Institute Genomics Platform"/>
            <consortium name="The Broad Institute Genome Sequencing Center for Infectious Disease"/>
            <person name="Wu L."/>
            <person name="Ma J."/>
        </authorList>
    </citation>
    <scope>NUCLEOTIDE SEQUENCE [LARGE SCALE GENOMIC DNA]</scope>
    <source>
        <strain evidence="2">KCTC 62195</strain>
    </source>
</reference>
<name>A0ABV7B1D1_9GAMM</name>
<sequence length="83" mass="8866">MAGCTSGPRPPIPPPTTARINCPLTPCRLPARPALHTNDDWRAAVDALEGELLSCAGQVLECIERQRLQALPVSQEAPVPMAQ</sequence>
<evidence type="ECO:0000313" key="2">
    <source>
        <dbReference type="Proteomes" id="UP001595457"/>
    </source>
</evidence>
<dbReference type="NCBIfam" id="NF038368">
    <property type="entry name" value="P2_Rz1"/>
    <property type="match status" value="1"/>
</dbReference>
<dbReference type="InterPro" id="IPR047737">
    <property type="entry name" value="LysC"/>
</dbReference>
<comment type="caution">
    <text evidence="1">The sequence shown here is derived from an EMBL/GenBank/DDBJ whole genome shotgun (WGS) entry which is preliminary data.</text>
</comment>
<dbReference type="Proteomes" id="UP001595457">
    <property type="component" value="Unassembled WGS sequence"/>
</dbReference>
<dbReference type="EMBL" id="JBHRSJ010000036">
    <property type="protein sequence ID" value="MFC2974696.1"/>
    <property type="molecule type" value="Genomic_DNA"/>
</dbReference>
<keyword evidence="2" id="KW-1185">Reference proteome</keyword>
<dbReference type="RefSeq" id="WP_377816965.1">
    <property type="nucleotide sequence ID" value="NZ_JBHRSJ010000036.1"/>
</dbReference>